<proteinExistence type="predicted"/>
<comment type="caution">
    <text evidence="2">The sequence shown here is derived from an EMBL/GenBank/DDBJ whole genome shotgun (WGS) entry which is preliminary data.</text>
</comment>
<evidence type="ECO:0000313" key="3">
    <source>
        <dbReference type="Proteomes" id="UP000240638"/>
    </source>
</evidence>
<evidence type="ECO:0000313" key="2">
    <source>
        <dbReference type="EMBL" id="PTB21884.1"/>
    </source>
</evidence>
<name>A0A2T3XZD5_9BURK</name>
<evidence type="ECO:0000259" key="1">
    <source>
        <dbReference type="Pfam" id="PF20598"/>
    </source>
</evidence>
<dbReference type="RefSeq" id="WP_107149439.1">
    <property type="nucleotide sequence ID" value="NZ_PYUC01000002.1"/>
</dbReference>
<accession>A0A2T3XZD5</accession>
<feature type="domain" description="DUF6795" evidence="1">
    <location>
        <begin position="13"/>
        <end position="119"/>
    </location>
</feature>
<dbReference type="Pfam" id="PF20598">
    <property type="entry name" value="DUF6795"/>
    <property type="match status" value="1"/>
</dbReference>
<sequence length="133" mass="15115">MGVFDRLVLFSEVHGTVLMDGKPVQGAELVEQVIWSENENEIPPQRCTTDARGAFRFPAIERRAGLRRLIPSQPVVLQRILIRYRGGEYIGWRNGKMSWDANTELDGRPIELVCELDREPGHEGTHYGICRVA</sequence>
<gene>
    <name evidence="2" type="ORF">C9I57_04425</name>
</gene>
<dbReference type="Proteomes" id="UP000240638">
    <property type="component" value="Unassembled WGS sequence"/>
</dbReference>
<dbReference type="InterPro" id="IPR046474">
    <property type="entry name" value="DUF6795"/>
</dbReference>
<reference evidence="2 3" key="1">
    <citation type="submission" date="2018-03" db="EMBL/GenBank/DDBJ databases">
        <title>Whole genome analyses suggest that Burkholderia sensu lato contains two further novel genera in the rhizoxinica-symbiotica group Mycetohabitans gen. nov., and Trinickia gen. nov.: implications for the evolution of diazotrophy and nodulation in the Burkholderiaceae.</title>
        <authorList>
            <person name="Estrada De Los Santos P."/>
            <person name="Palmer M."/>
            <person name="Chavez-Ramirez B."/>
            <person name="Steenkamp E.T."/>
            <person name="Hirsch A.M."/>
            <person name="Manyaka P."/>
            <person name="Maluk M."/>
            <person name="Lafos M."/>
            <person name="Crook M."/>
            <person name="Gross E."/>
            <person name="Simon M.F."/>
            <person name="Bueno Dos Reis Junior F."/>
            <person name="Poole P.S."/>
            <person name="Venter S.N."/>
            <person name="James E.K."/>
        </authorList>
    </citation>
    <scope>NUCLEOTIDE SEQUENCE [LARGE SCALE GENOMIC DNA]</scope>
    <source>
        <strain evidence="2 3">JPY-366</strain>
    </source>
</reference>
<dbReference type="AlphaFoldDB" id="A0A2T3XZD5"/>
<dbReference type="EMBL" id="PYUC01000002">
    <property type="protein sequence ID" value="PTB21884.1"/>
    <property type="molecule type" value="Genomic_DNA"/>
</dbReference>
<organism evidence="2 3">
    <name type="scientific">Trinickia symbiotica</name>
    <dbReference type="NCBI Taxonomy" id="863227"/>
    <lineage>
        <taxon>Bacteria</taxon>
        <taxon>Pseudomonadati</taxon>
        <taxon>Pseudomonadota</taxon>
        <taxon>Betaproteobacteria</taxon>
        <taxon>Burkholderiales</taxon>
        <taxon>Burkholderiaceae</taxon>
        <taxon>Trinickia</taxon>
    </lineage>
</organism>
<protein>
    <recommendedName>
        <fullName evidence="1">DUF6795 domain-containing protein</fullName>
    </recommendedName>
</protein>